<evidence type="ECO:0000313" key="1">
    <source>
        <dbReference type="EMBL" id="RNL54219.1"/>
    </source>
</evidence>
<keyword evidence="2" id="KW-1185">Reference proteome</keyword>
<dbReference type="SUPFAM" id="SSF141571">
    <property type="entry name" value="Pentapeptide repeat-like"/>
    <property type="match status" value="1"/>
</dbReference>
<sequence length="124" mass="14753">MNKTNFAESILEQYQNGQRYFVDLDLENESFDDQHLQDIVFEHCFLYSSFKRTNLKNAKLINGNIKTCDFREAHLTNAHFENLSVESSQFARAKIEGIYFDNNWAYGQKVTRAEFDEWIKNHEE</sequence>
<dbReference type="Pfam" id="PF13599">
    <property type="entry name" value="Pentapeptide_4"/>
    <property type="match status" value="1"/>
</dbReference>
<gene>
    <name evidence="1" type="ORF">D7004_09005</name>
</gene>
<organism evidence="1 2">
    <name type="scientific">Pedobacter jejuensis</name>
    <dbReference type="NCBI Taxonomy" id="1268550"/>
    <lineage>
        <taxon>Bacteria</taxon>
        <taxon>Pseudomonadati</taxon>
        <taxon>Bacteroidota</taxon>
        <taxon>Sphingobacteriia</taxon>
        <taxon>Sphingobacteriales</taxon>
        <taxon>Sphingobacteriaceae</taxon>
        <taxon>Pedobacter</taxon>
    </lineage>
</organism>
<protein>
    <recommendedName>
        <fullName evidence="3">Pentapeptide repeat-containing protein</fullName>
    </recommendedName>
</protein>
<dbReference type="EMBL" id="RBEE01000012">
    <property type="protein sequence ID" value="RNL54219.1"/>
    <property type="molecule type" value="Genomic_DNA"/>
</dbReference>
<dbReference type="InterPro" id="IPR001646">
    <property type="entry name" value="5peptide_repeat"/>
</dbReference>
<dbReference type="AlphaFoldDB" id="A0A3N0BWX6"/>
<evidence type="ECO:0000313" key="2">
    <source>
        <dbReference type="Proteomes" id="UP000274046"/>
    </source>
</evidence>
<evidence type="ECO:0008006" key="3">
    <source>
        <dbReference type="Google" id="ProtNLM"/>
    </source>
</evidence>
<reference evidence="1 2" key="1">
    <citation type="submission" date="2018-10" db="EMBL/GenBank/DDBJ databases">
        <title>Genome sequencing of Pedobacter jejuensis TNB23.</title>
        <authorList>
            <person name="Cho Y.-J."/>
            <person name="Cho A."/>
            <person name="Kim O.-S."/>
        </authorList>
    </citation>
    <scope>NUCLEOTIDE SEQUENCE [LARGE SCALE GENOMIC DNA]</scope>
    <source>
        <strain evidence="1 2">TNB23</strain>
    </source>
</reference>
<accession>A0A3N0BWX6</accession>
<name>A0A3N0BWX6_9SPHI</name>
<dbReference type="OrthoDB" id="67652at2"/>
<proteinExistence type="predicted"/>
<dbReference type="RefSeq" id="WP_123205536.1">
    <property type="nucleotide sequence ID" value="NZ_RBEE01000012.1"/>
</dbReference>
<dbReference type="Proteomes" id="UP000274046">
    <property type="component" value="Unassembled WGS sequence"/>
</dbReference>
<dbReference type="Gene3D" id="2.160.20.80">
    <property type="entry name" value="E3 ubiquitin-protein ligase SopA"/>
    <property type="match status" value="1"/>
</dbReference>
<comment type="caution">
    <text evidence="1">The sequence shown here is derived from an EMBL/GenBank/DDBJ whole genome shotgun (WGS) entry which is preliminary data.</text>
</comment>